<keyword evidence="2" id="KW-1185">Reference proteome</keyword>
<name>A0A0C9TQP1_PAXIN</name>
<dbReference type="Proteomes" id="UP000053647">
    <property type="component" value="Unassembled WGS sequence"/>
</dbReference>
<reference evidence="1 2" key="1">
    <citation type="submission" date="2014-06" db="EMBL/GenBank/DDBJ databases">
        <authorList>
            <consortium name="DOE Joint Genome Institute"/>
            <person name="Kuo A."/>
            <person name="Kohler A."/>
            <person name="Nagy L.G."/>
            <person name="Floudas D."/>
            <person name="Copeland A."/>
            <person name="Barry K.W."/>
            <person name="Cichocki N."/>
            <person name="Veneault-Fourrey C."/>
            <person name="LaButti K."/>
            <person name="Lindquist E.A."/>
            <person name="Lipzen A."/>
            <person name="Lundell T."/>
            <person name="Morin E."/>
            <person name="Murat C."/>
            <person name="Sun H."/>
            <person name="Tunlid A."/>
            <person name="Henrissat B."/>
            <person name="Grigoriev I.V."/>
            <person name="Hibbett D.S."/>
            <person name="Martin F."/>
            <person name="Nordberg H.P."/>
            <person name="Cantor M.N."/>
            <person name="Hua S.X."/>
        </authorList>
    </citation>
    <scope>NUCLEOTIDE SEQUENCE [LARGE SCALE GENOMIC DNA]</scope>
    <source>
        <strain evidence="1 2">ATCC 200175</strain>
    </source>
</reference>
<dbReference type="OrthoDB" id="10052172at2759"/>
<evidence type="ECO:0008006" key="3">
    <source>
        <dbReference type="Google" id="ProtNLM"/>
    </source>
</evidence>
<reference evidence="2" key="2">
    <citation type="submission" date="2015-01" db="EMBL/GenBank/DDBJ databases">
        <title>Evolutionary Origins and Diversification of the Mycorrhizal Mutualists.</title>
        <authorList>
            <consortium name="DOE Joint Genome Institute"/>
            <consortium name="Mycorrhizal Genomics Consortium"/>
            <person name="Kohler A."/>
            <person name="Kuo A."/>
            <person name="Nagy L.G."/>
            <person name="Floudas D."/>
            <person name="Copeland A."/>
            <person name="Barry K.W."/>
            <person name="Cichocki N."/>
            <person name="Veneault-Fourrey C."/>
            <person name="LaButti K."/>
            <person name="Lindquist E.A."/>
            <person name="Lipzen A."/>
            <person name="Lundell T."/>
            <person name="Morin E."/>
            <person name="Murat C."/>
            <person name="Riley R."/>
            <person name="Ohm R."/>
            <person name="Sun H."/>
            <person name="Tunlid A."/>
            <person name="Henrissat B."/>
            <person name="Grigoriev I.V."/>
            <person name="Hibbett D.S."/>
            <person name="Martin F."/>
        </authorList>
    </citation>
    <scope>NUCLEOTIDE SEQUENCE [LARGE SCALE GENOMIC DNA]</scope>
    <source>
        <strain evidence="2">ATCC 200175</strain>
    </source>
</reference>
<dbReference type="EMBL" id="KN819359">
    <property type="protein sequence ID" value="KIJ12803.1"/>
    <property type="molecule type" value="Genomic_DNA"/>
</dbReference>
<proteinExistence type="predicted"/>
<accession>A0A0C9TQP1</accession>
<dbReference type="AlphaFoldDB" id="A0A0C9TQP1"/>
<dbReference type="HOGENOM" id="CLU_2580345_0_0_1"/>
<organism evidence="1 2">
    <name type="scientific">Paxillus involutus ATCC 200175</name>
    <dbReference type="NCBI Taxonomy" id="664439"/>
    <lineage>
        <taxon>Eukaryota</taxon>
        <taxon>Fungi</taxon>
        <taxon>Dikarya</taxon>
        <taxon>Basidiomycota</taxon>
        <taxon>Agaricomycotina</taxon>
        <taxon>Agaricomycetes</taxon>
        <taxon>Agaricomycetidae</taxon>
        <taxon>Boletales</taxon>
        <taxon>Paxilineae</taxon>
        <taxon>Paxillaceae</taxon>
        <taxon>Paxillus</taxon>
    </lineage>
</organism>
<protein>
    <recommendedName>
        <fullName evidence="3">Hypervirulence associated protein TUDOR domain-containing protein</fullName>
    </recommendedName>
</protein>
<gene>
    <name evidence="1" type="ORF">PAXINDRAFT_82207</name>
</gene>
<feature type="non-terminal residue" evidence="1">
    <location>
        <position position="81"/>
    </location>
</feature>
<sequence length="81" mass="8749">GDRVEYRPIGGASDNVAHSVGEILSVDETGEDVKYNIRNDNTHKATGYSARSPLILQYAMLIVHLGEKRCQESGVSADGCL</sequence>
<evidence type="ECO:0000313" key="1">
    <source>
        <dbReference type="EMBL" id="KIJ12803.1"/>
    </source>
</evidence>
<evidence type="ECO:0000313" key="2">
    <source>
        <dbReference type="Proteomes" id="UP000053647"/>
    </source>
</evidence>